<dbReference type="OrthoDB" id="8558195at2"/>
<accession>Q479H9</accession>
<protein>
    <submittedName>
        <fullName evidence="1">Uncharacterized protein</fullName>
    </submittedName>
</protein>
<dbReference type="STRING" id="159087.Daro_3773"/>
<reference evidence="1" key="1">
    <citation type="submission" date="2005-08" db="EMBL/GenBank/DDBJ databases">
        <title>Complete sequence of Dechloromonas aromatica RCB.</title>
        <authorList>
            <person name="Salinero K.K."/>
            <person name="Copeland A."/>
            <person name="Lucas S."/>
            <person name="Lapidus A."/>
            <person name="Barry K."/>
            <person name="Detter J.C."/>
            <person name="Glavina T."/>
            <person name="Hammon N."/>
            <person name="Israni S."/>
            <person name="Pitluck S."/>
            <person name="Di Bartolo G."/>
            <person name="Trong S."/>
            <person name="Schmutz J."/>
            <person name="Larimer F."/>
            <person name="Land M."/>
            <person name="Ivanova N."/>
            <person name="Richardson P."/>
        </authorList>
    </citation>
    <scope>NUCLEOTIDE SEQUENCE</scope>
    <source>
        <strain evidence="1">RCB</strain>
    </source>
</reference>
<gene>
    <name evidence="1" type="ordered locus">Daro_3773</name>
</gene>
<organism evidence="1">
    <name type="scientific">Dechloromonas aromatica (strain RCB)</name>
    <dbReference type="NCBI Taxonomy" id="159087"/>
    <lineage>
        <taxon>Bacteria</taxon>
        <taxon>Pseudomonadati</taxon>
        <taxon>Pseudomonadota</taxon>
        <taxon>Betaproteobacteria</taxon>
        <taxon>Rhodocyclales</taxon>
        <taxon>Azonexaceae</taxon>
        <taxon>Dechloromonas</taxon>
    </lineage>
</organism>
<dbReference type="KEGG" id="dar:Daro_3773"/>
<dbReference type="AlphaFoldDB" id="Q479H9"/>
<sequence length="98" mass="11137">MASFYSGGGFSGQNYGLNNIFPFAEVWRLEGNLRYFSSKSDNGSGQTNFSPAIKLGYQWRSTMFVESEIGFSDQKTTGINSGSNKREYLYLGLRWDFR</sequence>
<evidence type="ECO:0000313" key="1">
    <source>
        <dbReference type="EMBL" id="AAZ48502.1"/>
    </source>
</evidence>
<proteinExistence type="predicted"/>
<name>Q479H9_DECAR</name>
<dbReference type="HOGENOM" id="CLU_2329069_0_0_4"/>
<dbReference type="EMBL" id="CP000089">
    <property type="protein sequence ID" value="AAZ48502.1"/>
    <property type="molecule type" value="Genomic_DNA"/>
</dbReference>